<keyword evidence="4" id="KW-1005">Bacterial flagellum biogenesis</keyword>
<reference evidence="9" key="2">
    <citation type="journal article" date="2016" name="Int. J. Syst. Evol. Microbiol.">
        <title>Complete genome sequence and cell structure of Limnochorda pilosa, a Gram-negative spore-former within the phylum Firmicutes.</title>
        <authorList>
            <person name="Watanabe M."/>
            <person name="Kojima H."/>
            <person name="Fukui M."/>
        </authorList>
    </citation>
    <scope>NUCLEOTIDE SEQUENCE [LARGE SCALE GENOMIC DNA]</scope>
    <source>
        <strain evidence="9">HC45</strain>
    </source>
</reference>
<organism evidence="8 9">
    <name type="scientific">Limnochorda pilosa</name>
    <dbReference type="NCBI Taxonomy" id="1555112"/>
    <lineage>
        <taxon>Bacteria</taxon>
        <taxon>Bacillati</taxon>
        <taxon>Bacillota</taxon>
        <taxon>Limnochordia</taxon>
        <taxon>Limnochordales</taxon>
        <taxon>Limnochordaceae</taxon>
        <taxon>Limnochorda</taxon>
    </lineage>
</organism>
<dbReference type="EMBL" id="AP014924">
    <property type="protein sequence ID" value="BAS27499.1"/>
    <property type="molecule type" value="Genomic_DNA"/>
</dbReference>
<feature type="domain" description="Flagellar assembly protein FliH/Type III secretion system HrpE" evidence="7">
    <location>
        <begin position="105"/>
        <end position="231"/>
    </location>
</feature>
<dbReference type="InterPro" id="IPR018035">
    <property type="entry name" value="Flagellar_FliH/T3SS_HrpE"/>
</dbReference>
<dbReference type="PANTHER" id="PTHR34982:SF1">
    <property type="entry name" value="FLAGELLAR ASSEMBLY PROTEIN FLIH"/>
    <property type="match status" value="1"/>
</dbReference>
<dbReference type="GO" id="GO:0044781">
    <property type="term" value="P:bacterial-type flagellum organization"/>
    <property type="evidence" value="ECO:0007669"/>
    <property type="project" value="UniProtKB-KW"/>
</dbReference>
<keyword evidence="5" id="KW-0653">Protein transport</keyword>
<dbReference type="OrthoDB" id="19020at2"/>
<dbReference type="Proteomes" id="UP000065807">
    <property type="component" value="Chromosome"/>
</dbReference>
<evidence type="ECO:0000256" key="4">
    <source>
        <dbReference type="ARBA" id="ARBA00022795"/>
    </source>
</evidence>
<gene>
    <name evidence="8" type="ORF">LIP_1653</name>
</gene>
<evidence type="ECO:0000256" key="2">
    <source>
        <dbReference type="ARBA" id="ARBA00006602"/>
    </source>
</evidence>
<name>A0A0K2SKW8_LIMPI</name>
<keyword evidence="9" id="KW-1185">Reference proteome</keyword>
<evidence type="ECO:0000256" key="3">
    <source>
        <dbReference type="ARBA" id="ARBA00022448"/>
    </source>
</evidence>
<sequence length="245" mass="27108">MSRIIKAALVAAVVEPEPAPRARDLATAETPSDYLVDAARVLEAAQAQADRLMGSARERVVELVEEVERRTAERVDRARREAEESGFEEGVRQGRAQGLDEAREVLHRLEGLVDRVVRLREELLARHEEDVVKLSLAVAEKVIGRVVEEDREVAARTVRQLLNQVAGATEIRIRIHPDDLPAVRAHEEEWKRLAEGSRSLALLPDDRVAPGGALVETEFGAIDGGIEGRFVEVSQTLMEVLRGEA</sequence>
<evidence type="ECO:0000313" key="8">
    <source>
        <dbReference type="EMBL" id="BAS27499.1"/>
    </source>
</evidence>
<reference evidence="9" key="1">
    <citation type="submission" date="2015-07" db="EMBL/GenBank/DDBJ databases">
        <title>Complete genome sequence and phylogenetic analysis of Limnochorda pilosa.</title>
        <authorList>
            <person name="Watanabe M."/>
            <person name="Kojima H."/>
            <person name="Fukui M."/>
        </authorList>
    </citation>
    <scope>NUCLEOTIDE SEQUENCE [LARGE SCALE GENOMIC DNA]</scope>
    <source>
        <strain evidence="9">HC45</strain>
    </source>
</reference>
<dbReference type="RefSeq" id="WP_068136439.1">
    <property type="nucleotide sequence ID" value="NZ_AP014924.1"/>
</dbReference>
<dbReference type="KEGG" id="lpil:LIP_1653"/>
<comment type="similarity">
    <text evidence="2">Belongs to the FliH family.</text>
</comment>
<dbReference type="AlphaFoldDB" id="A0A0K2SKW8"/>
<dbReference type="Pfam" id="PF02108">
    <property type="entry name" value="FliH"/>
    <property type="match status" value="1"/>
</dbReference>
<keyword evidence="3" id="KW-0813">Transport</keyword>
<proteinExistence type="inferred from homology"/>
<evidence type="ECO:0000313" key="9">
    <source>
        <dbReference type="Proteomes" id="UP000065807"/>
    </source>
</evidence>
<protein>
    <recommendedName>
        <fullName evidence="7">Flagellar assembly protein FliH/Type III secretion system HrpE domain-containing protein</fullName>
    </recommendedName>
</protein>
<dbReference type="GO" id="GO:0015031">
    <property type="term" value="P:protein transport"/>
    <property type="evidence" value="ECO:0007669"/>
    <property type="project" value="UniProtKB-KW"/>
</dbReference>
<comment type="function">
    <text evidence="1">Needed for flagellar regrowth and assembly.</text>
</comment>
<dbReference type="GO" id="GO:0005829">
    <property type="term" value="C:cytosol"/>
    <property type="evidence" value="ECO:0007669"/>
    <property type="project" value="TreeGrafter"/>
</dbReference>
<evidence type="ECO:0000256" key="1">
    <source>
        <dbReference type="ARBA" id="ARBA00003041"/>
    </source>
</evidence>
<dbReference type="STRING" id="1555112.LIP_1653"/>
<evidence type="ECO:0000256" key="5">
    <source>
        <dbReference type="ARBA" id="ARBA00022927"/>
    </source>
</evidence>
<evidence type="ECO:0000259" key="7">
    <source>
        <dbReference type="Pfam" id="PF02108"/>
    </source>
</evidence>
<evidence type="ECO:0000256" key="6">
    <source>
        <dbReference type="ARBA" id="ARBA00023225"/>
    </source>
</evidence>
<dbReference type="InterPro" id="IPR051472">
    <property type="entry name" value="T3SS_Stator/FliH"/>
</dbReference>
<dbReference type="PANTHER" id="PTHR34982">
    <property type="entry name" value="YOP PROTEINS TRANSLOCATION PROTEIN L"/>
    <property type="match status" value="1"/>
</dbReference>
<accession>A0A0K2SKW8</accession>
<keyword evidence="6" id="KW-1006">Bacterial flagellum protein export</keyword>